<evidence type="ECO:0000256" key="2">
    <source>
        <dbReference type="SAM" id="MobiDB-lite"/>
    </source>
</evidence>
<dbReference type="PANTHER" id="PTHR10337:SF6">
    <property type="entry name" value="CENTROSOMAL PROTEIN OF 152 KDA"/>
    <property type="match status" value="1"/>
</dbReference>
<dbReference type="Proteomes" id="UP000008144">
    <property type="component" value="Chromosome 3"/>
</dbReference>
<dbReference type="PANTHER" id="PTHR10337">
    <property type="entry name" value="SHC TRANSFORMING PROTEIN"/>
    <property type="match status" value="1"/>
</dbReference>
<dbReference type="AlphaFoldDB" id="F6Q1T1"/>
<keyword evidence="1" id="KW-0175">Coiled coil</keyword>
<feature type="coiled-coil region" evidence="1">
    <location>
        <begin position="158"/>
        <end position="199"/>
    </location>
</feature>
<dbReference type="InterPro" id="IPR051235">
    <property type="entry name" value="CEP152/SHC-Transforming"/>
</dbReference>
<protein>
    <submittedName>
        <fullName evidence="3">Uncharacterized protein</fullName>
    </submittedName>
</protein>
<feature type="coiled-coil region" evidence="1">
    <location>
        <begin position="235"/>
        <end position="292"/>
    </location>
</feature>
<reference evidence="3" key="4">
    <citation type="submission" date="2025-09" db="UniProtKB">
        <authorList>
            <consortium name="Ensembl"/>
        </authorList>
    </citation>
    <scope>IDENTIFICATION</scope>
</reference>
<feature type="compositionally biased region" description="Polar residues" evidence="2">
    <location>
        <begin position="1"/>
        <end position="22"/>
    </location>
</feature>
<dbReference type="HOGENOM" id="CLU_825231_0_0_1"/>
<name>F6Q1T1_CIOIN</name>
<dbReference type="Ensembl" id="ENSCINT00000013334.3">
    <property type="protein sequence ID" value="ENSCINP00000013334.3"/>
    <property type="gene ID" value="ENSCING00000006490.3"/>
</dbReference>
<reference evidence="3" key="3">
    <citation type="submission" date="2025-08" db="UniProtKB">
        <authorList>
            <consortium name="Ensembl"/>
        </authorList>
    </citation>
    <scope>IDENTIFICATION</scope>
</reference>
<reference evidence="3" key="2">
    <citation type="journal article" date="2008" name="Genome Biol.">
        <title>Improved genome assembly and evidence-based global gene model set for the chordate Ciona intestinalis: new insight into intron and operon populations.</title>
        <authorList>
            <person name="Satou Y."/>
            <person name="Mineta K."/>
            <person name="Ogasawara M."/>
            <person name="Sasakura Y."/>
            <person name="Shoguchi E."/>
            <person name="Ueno K."/>
            <person name="Yamada L."/>
            <person name="Matsumoto J."/>
            <person name="Wasserscheid J."/>
            <person name="Dewar K."/>
            <person name="Wiley G.B."/>
            <person name="Macmil S.L."/>
            <person name="Roe B.A."/>
            <person name="Zeller R.W."/>
            <person name="Hastings K.E."/>
            <person name="Lemaire P."/>
            <person name="Lindquist E."/>
            <person name="Endo T."/>
            <person name="Hotta K."/>
            <person name="Inaba K."/>
        </authorList>
    </citation>
    <scope>NUCLEOTIDE SEQUENCE [LARGE SCALE GENOMIC DNA]</scope>
    <source>
        <strain evidence="3">wild type</strain>
    </source>
</reference>
<proteinExistence type="predicted"/>
<sequence>MLKQKSFQSNSPAPQRQFSNENLETLEEDLRAALERAAEAEERAQDLENSCREVKQQMCEMIEQHDLNKQEAVNRCERACMQLHEDAKQVIRDEMLADHEQKMYEASVEHEGVMSDLQNELAGLADELAEVKQSYVHVCTEKDQLRERLEHESGQQLHEDKEEIINKYEDKISQMRKEFEEWEQKKKQEENEWEESTQSKIALQKVAWLEEHNKYKEEAVNKALVEQQKQFDTCIAELNHEYEEKTKKLEKGMEDEKRHWDQMKEQEIESRLNQLHEEMKKEEQTAVKAATSIAQLNWITEQKSKVDSDQRKRVENALQEARKSWLSEQEKVVTSAV</sequence>
<dbReference type="InParanoid" id="F6Q1T1"/>
<evidence type="ECO:0000256" key="1">
    <source>
        <dbReference type="SAM" id="Coils"/>
    </source>
</evidence>
<dbReference type="STRING" id="7719.ENSCINP00000013334"/>
<dbReference type="EMBL" id="EAAA01001812">
    <property type="status" value="NOT_ANNOTATED_CDS"/>
    <property type="molecule type" value="Genomic_DNA"/>
</dbReference>
<reference evidence="4" key="1">
    <citation type="journal article" date="2002" name="Science">
        <title>The draft genome of Ciona intestinalis: insights into chordate and vertebrate origins.</title>
        <authorList>
            <person name="Dehal P."/>
            <person name="Satou Y."/>
            <person name="Campbell R.K."/>
            <person name="Chapman J."/>
            <person name="Degnan B."/>
            <person name="De Tomaso A."/>
            <person name="Davidson B."/>
            <person name="Di Gregorio A."/>
            <person name="Gelpke M."/>
            <person name="Goodstein D.M."/>
            <person name="Harafuji N."/>
            <person name="Hastings K.E."/>
            <person name="Ho I."/>
            <person name="Hotta K."/>
            <person name="Huang W."/>
            <person name="Kawashima T."/>
            <person name="Lemaire P."/>
            <person name="Martinez D."/>
            <person name="Meinertzhagen I.A."/>
            <person name="Necula S."/>
            <person name="Nonaka M."/>
            <person name="Putnam N."/>
            <person name="Rash S."/>
            <person name="Saiga H."/>
            <person name="Satake M."/>
            <person name="Terry A."/>
            <person name="Yamada L."/>
            <person name="Wang H.G."/>
            <person name="Awazu S."/>
            <person name="Azumi K."/>
            <person name="Boore J."/>
            <person name="Branno M."/>
            <person name="Chin-Bow S."/>
            <person name="DeSantis R."/>
            <person name="Doyle S."/>
            <person name="Francino P."/>
            <person name="Keys D.N."/>
            <person name="Haga S."/>
            <person name="Hayashi H."/>
            <person name="Hino K."/>
            <person name="Imai K.S."/>
            <person name="Inaba K."/>
            <person name="Kano S."/>
            <person name="Kobayashi K."/>
            <person name="Kobayashi M."/>
            <person name="Lee B.I."/>
            <person name="Makabe K.W."/>
            <person name="Manohar C."/>
            <person name="Matassi G."/>
            <person name="Medina M."/>
            <person name="Mochizuki Y."/>
            <person name="Mount S."/>
            <person name="Morishita T."/>
            <person name="Miura S."/>
            <person name="Nakayama A."/>
            <person name="Nishizaka S."/>
            <person name="Nomoto H."/>
            <person name="Ohta F."/>
            <person name="Oishi K."/>
            <person name="Rigoutsos I."/>
            <person name="Sano M."/>
            <person name="Sasaki A."/>
            <person name="Sasakura Y."/>
            <person name="Shoguchi E."/>
            <person name="Shin-i T."/>
            <person name="Spagnuolo A."/>
            <person name="Stainier D."/>
            <person name="Suzuki M.M."/>
            <person name="Tassy O."/>
            <person name="Takatori N."/>
            <person name="Tokuoka M."/>
            <person name="Yagi K."/>
            <person name="Yoshizaki F."/>
            <person name="Wada S."/>
            <person name="Zhang C."/>
            <person name="Hyatt P.D."/>
            <person name="Larimer F."/>
            <person name="Detter C."/>
            <person name="Doggett N."/>
            <person name="Glavina T."/>
            <person name="Hawkins T."/>
            <person name="Richardson P."/>
            <person name="Lucas S."/>
            <person name="Kohara Y."/>
            <person name="Levine M."/>
            <person name="Satoh N."/>
            <person name="Rokhsar D.S."/>
        </authorList>
    </citation>
    <scope>NUCLEOTIDE SEQUENCE [LARGE SCALE GENOMIC DNA]</scope>
</reference>
<feature type="region of interest" description="Disordered" evidence="2">
    <location>
        <begin position="1"/>
        <end position="25"/>
    </location>
</feature>
<keyword evidence="4" id="KW-1185">Reference proteome</keyword>
<evidence type="ECO:0000313" key="3">
    <source>
        <dbReference type="Ensembl" id="ENSCINP00000013334.3"/>
    </source>
</evidence>
<accession>F6Q1T1</accession>
<organism evidence="3 4">
    <name type="scientific">Ciona intestinalis</name>
    <name type="common">Transparent sea squirt</name>
    <name type="synonym">Ascidia intestinalis</name>
    <dbReference type="NCBI Taxonomy" id="7719"/>
    <lineage>
        <taxon>Eukaryota</taxon>
        <taxon>Metazoa</taxon>
        <taxon>Chordata</taxon>
        <taxon>Tunicata</taxon>
        <taxon>Ascidiacea</taxon>
        <taxon>Phlebobranchia</taxon>
        <taxon>Cionidae</taxon>
        <taxon>Ciona</taxon>
    </lineage>
</organism>
<evidence type="ECO:0000313" key="4">
    <source>
        <dbReference type="Proteomes" id="UP000008144"/>
    </source>
</evidence>